<reference evidence="4" key="2">
    <citation type="journal article" date="2024" name="Environ. Microbiol.">
        <title>Genome analysis and description of Tunturibacter gen. nov. expands the diversity of Terriglobia in tundra soils.</title>
        <authorList>
            <person name="Messyasz A."/>
            <person name="Mannisto M.K."/>
            <person name="Kerkhof L.J."/>
            <person name="Haggblom M.M."/>
        </authorList>
    </citation>
    <scope>NUCLEOTIDE SEQUENCE</scope>
    <source>
        <strain evidence="4">X5P6</strain>
    </source>
</reference>
<dbReference type="Pfam" id="PF00583">
    <property type="entry name" value="Acetyltransf_1"/>
    <property type="match status" value="1"/>
</dbReference>
<keyword evidence="2 4" id="KW-0012">Acyltransferase</keyword>
<dbReference type="Gene3D" id="3.40.630.30">
    <property type="match status" value="1"/>
</dbReference>
<evidence type="ECO:0000256" key="1">
    <source>
        <dbReference type="ARBA" id="ARBA00022679"/>
    </source>
</evidence>
<reference evidence="4" key="1">
    <citation type="submission" date="2023-08" db="EMBL/GenBank/DDBJ databases">
        <authorList>
            <person name="Messyasz A."/>
            <person name="Mannisto M.K."/>
            <person name="Kerkhof L.J."/>
            <person name="Haggblom M."/>
        </authorList>
    </citation>
    <scope>NUCLEOTIDE SEQUENCE</scope>
    <source>
        <strain evidence="4">X5P6</strain>
    </source>
</reference>
<name>A0AAU7ZWH4_9BACT</name>
<feature type="domain" description="N-acetyltransferase" evidence="3">
    <location>
        <begin position="5"/>
        <end position="156"/>
    </location>
</feature>
<dbReference type="PANTHER" id="PTHR42919">
    <property type="entry name" value="N-ALPHA-ACETYLTRANSFERASE"/>
    <property type="match status" value="1"/>
</dbReference>
<evidence type="ECO:0000313" key="4">
    <source>
        <dbReference type="EMBL" id="XCB35325.1"/>
    </source>
</evidence>
<dbReference type="InterPro" id="IPR016181">
    <property type="entry name" value="Acyl_CoA_acyltransferase"/>
</dbReference>
<accession>A0AAU7ZWH4</accession>
<dbReference type="KEGG" id="tpsc:RBB77_10630"/>
<dbReference type="EMBL" id="CP132942">
    <property type="protein sequence ID" value="XCB35325.1"/>
    <property type="molecule type" value="Genomic_DNA"/>
</dbReference>
<dbReference type="RefSeq" id="WP_353067263.1">
    <property type="nucleotide sequence ID" value="NZ_CP132942.1"/>
</dbReference>
<dbReference type="CDD" id="cd04301">
    <property type="entry name" value="NAT_SF"/>
    <property type="match status" value="1"/>
</dbReference>
<dbReference type="PANTHER" id="PTHR42919:SF8">
    <property type="entry name" value="N-ALPHA-ACETYLTRANSFERASE 50"/>
    <property type="match status" value="1"/>
</dbReference>
<dbReference type="InterPro" id="IPR000182">
    <property type="entry name" value="GNAT_dom"/>
</dbReference>
<organism evidence="4">
    <name type="scientific">Tunturiibacter psychrotolerans</name>
    <dbReference type="NCBI Taxonomy" id="3069686"/>
    <lineage>
        <taxon>Bacteria</taxon>
        <taxon>Pseudomonadati</taxon>
        <taxon>Acidobacteriota</taxon>
        <taxon>Terriglobia</taxon>
        <taxon>Terriglobales</taxon>
        <taxon>Acidobacteriaceae</taxon>
        <taxon>Tunturiibacter</taxon>
    </lineage>
</organism>
<dbReference type="EC" id="2.3.1.-" evidence="4"/>
<evidence type="ECO:0000259" key="3">
    <source>
        <dbReference type="PROSITE" id="PS51186"/>
    </source>
</evidence>
<dbReference type="InterPro" id="IPR051556">
    <property type="entry name" value="N-term/lysine_N-AcTrnsfr"/>
</dbReference>
<dbReference type="SUPFAM" id="SSF55729">
    <property type="entry name" value="Acyl-CoA N-acyltransferases (Nat)"/>
    <property type="match status" value="1"/>
</dbReference>
<dbReference type="PROSITE" id="PS51186">
    <property type="entry name" value="GNAT"/>
    <property type="match status" value="1"/>
</dbReference>
<protein>
    <submittedName>
        <fullName evidence="4">N-acetyltransferase</fullName>
        <ecNumber evidence="4">2.3.1.-</ecNumber>
    </submittedName>
</protein>
<dbReference type="AlphaFoldDB" id="A0AAU7ZWH4"/>
<dbReference type="GO" id="GO:0016747">
    <property type="term" value="F:acyltransferase activity, transferring groups other than amino-acyl groups"/>
    <property type="evidence" value="ECO:0007669"/>
    <property type="project" value="InterPro"/>
</dbReference>
<evidence type="ECO:0000256" key="2">
    <source>
        <dbReference type="ARBA" id="ARBA00023315"/>
    </source>
</evidence>
<sequence length="158" mass="17789">MSAEAELRGYLKGDLDAIYRLDQLCFSSEFRFGRESMRAFAEADDAVTLIAETTGGEIAGFVIVQVERSWNIVRGYVVTLDVAEKRRRRGLAQTLLQEAERRAATAGALWMELHVFTGNEGAIRFYERSGYARTELKRRFYGGAGLDAFAYRKELGLS</sequence>
<keyword evidence="1 4" id="KW-0808">Transferase</keyword>
<gene>
    <name evidence="4" type="ORF">RBB77_10630</name>
</gene>
<proteinExistence type="predicted"/>